<protein>
    <submittedName>
        <fullName evidence="2">Uncharacterized protein</fullName>
    </submittedName>
</protein>
<evidence type="ECO:0000313" key="2">
    <source>
        <dbReference type="EMBL" id="GGE78746.1"/>
    </source>
</evidence>
<sequence>MTLALWDVVRRRYRGEMSTSQILVRTAAGVFGAGALLVTACGESGADTSTPEAADTESPEPEVSPTHDETDWAEMYQEAAEEAPEEDWPQGEVQEPVEDLSSPHYLEWGDYEEVEDDVLRFYVFMGNPNCYGLQYEVEETDDEVAVAVISGMRDGVDVCTADGFFGALDVELDEPVGDRDVVDLSQRR</sequence>
<feature type="region of interest" description="Disordered" evidence="1">
    <location>
        <begin position="43"/>
        <end position="98"/>
    </location>
</feature>
<dbReference type="EMBL" id="BMIS01000021">
    <property type="protein sequence ID" value="GGE78746.1"/>
    <property type="molecule type" value="Genomic_DNA"/>
</dbReference>
<gene>
    <name evidence="2" type="ORF">GCM10011401_27540</name>
</gene>
<dbReference type="Proteomes" id="UP000633136">
    <property type="component" value="Unassembled WGS sequence"/>
</dbReference>
<keyword evidence="3" id="KW-1185">Reference proteome</keyword>
<evidence type="ECO:0000256" key="1">
    <source>
        <dbReference type="SAM" id="MobiDB-lite"/>
    </source>
</evidence>
<reference evidence="2" key="1">
    <citation type="journal article" date="2014" name="Int. J. Syst. Evol. Microbiol.">
        <title>Complete genome sequence of Corynebacterium casei LMG S-19264T (=DSM 44701T), isolated from a smear-ripened cheese.</title>
        <authorList>
            <consortium name="US DOE Joint Genome Institute (JGI-PGF)"/>
            <person name="Walter F."/>
            <person name="Albersmeier A."/>
            <person name="Kalinowski J."/>
            <person name="Ruckert C."/>
        </authorList>
    </citation>
    <scope>NUCLEOTIDE SEQUENCE</scope>
    <source>
        <strain evidence="2">CGMCC 1.15388</strain>
    </source>
</reference>
<feature type="compositionally biased region" description="Acidic residues" evidence="1">
    <location>
        <begin position="79"/>
        <end position="89"/>
    </location>
</feature>
<organism evidence="2 3">
    <name type="scientific">Nesterenkonia cremea</name>
    <dbReference type="NCBI Taxonomy" id="1882340"/>
    <lineage>
        <taxon>Bacteria</taxon>
        <taxon>Bacillati</taxon>
        <taxon>Actinomycetota</taxon>
        <taxon>Actinomycetes</taxon>
        <taxon>Micrococcales</taxon>
        <taxon>Micrococcaceae</taxon>
        <taxon>Nesterenkonia</taxon>
    </lineage>
</organism>
<name>A0A917ERS8_9MICC</name>
<accession>A0A917ERS8</accession>
<evidence type="ECO:0000313" key="3">
    <source>
        <dbReference type="Proteomes" id="UP000633136"/>
    </source>
</evidence>
<reference evidence="2" key="2">
    <citation type="submission" date="2020-09" db="EMBL/GenBank/DDBJ databases">
        <authorList>
            <person name="Sun Q."/>
            <person name="Zhou Y."/>
        </authorList>
    </citation>
    <scope>NUCLEOTIDE SEQUENCE</scope>
    <source>
        <strain evidence="2">CGMCC 1.15388</strain>
    </source>
</reference>
<dbReference type="AlphaFoldDB" id="A0A917ERS8"/>
<comment type="caution">
    <text evidence="2">The sequence shown here is derived from an EMBL/GenBank/DDBJ whole genome shotgun (WGS) entry which is preliminary data.</text>
</comment>
<proteinExistence type="predicted"/>